<keyword evidence="7 8" id="KW-0460">Magnesium</keyword>
<keyword evidence="4 8" id="KW-0479">Metal-binding</keyword>
<keyword evidence="5 8" id="KW-0547">Nucleotide-binding</keyword>
<evidence type="ECO:0000256" key="6">
    <source>
        <dbReference type="ARBA" id="ARBA00022840"/>
    </source>
</evidence>
<keyword evidence="8" id="KW-0464">Manganese</keyword>
<keyword evidence="3 8" id="KW-0548">Nucleotidyltransferase</keyword>
<evidence type="ECO:0000256" key="5">
    <source>
        <dbReference type="ARBA" id="ARBA00022741"/>
    </source>
</evidence>
<comment type="catalytic activity">
    <reaction evidence="8">
        <text>L-seryl-[protein] + UTP = O-(5'-uridylyl)-L-seryl-[protein] + diphosphate</text>
        <dbReference type="Rhea" id="RHEA:64604"/>
        <dbReference type="Rhea" id="RHEA-COMP:9863"/>
        <dbReference type="Rhea" id="RHEA-COMP:16635"/>
        <dbReference type="ChEBI" id="CHEBI:29999"/>
        <dbReference type="ChEBI" id="CHEBI:33019"/>
        <dbReference type="ChEBI" id="CHEBI:46398"/>
        <dbReference type="ChEBI" id="CHEBI:156051"/>
    </reaction>
</comment>
<evidence type="ECO:0000256" key="1">
    <source>
        <dbReference type="ARBA" id="ARBA00009747"/>
    </source>
</evidence>
<dbReference type="PANTHER" id="PTHR32057">
    <property type="entry name" value="PROTEIN ADENYLYLTRANSFERASE SELO, MITOCHONDRIAL"/>
    <property type="match status" value="1"/>
</dbReference>
<feature type="binding site" evidence="8">
    <location>
        <position position="104"/>
    </location>
    <ligand>
        <name>ATP</name>
        <dbReference type="ChEBI" id="CHEBI:30616"/>
    </ligand>
</feature>
<dbReference type="NCBIfam" id="NF000658">
    <property type="entry name" value="PRK00029.1"/>
    <property type="match status" value="1"/>
</dbReference>
<dbReference type="Proteomes" id="UP001549251">
    <property type="component" value="Unassembled WGS sequence"/>
</dbReference>
<evidence type="ECO:0000313" key="10">
    <source>
        <dbReference type="Proteomes" id="UP001549251"/>
    </source>
</evidence>
<evidence type="ECO:0000256" key="7">
    <source>
        <dbReference type="ARBA" id="ARBA00022842"/>
    </source>
</evidence>
<comment type="cofactor">
    <cofactor evidence="8">
        <name>Mg(2+)</name>
        <dbReference type="ChEBI" id="CHEBI:18420"/>
    </cofactor>
    <cofactor evidence="8">
        <name>Mn(2+)</name>
        <dbReference type="ChEBI" id="CHEBI:29035"/>
    </cofactor>
</comment>
<feature type="binding site" evidence="8">
    <location>
        <position position="201"/>
    </location>
    <ligand>
        <name>ATP</name>
        <dbReference type="ChEBI" id="CHEBI:30616"/>
    </ligand>
</feature>
<keyword evidence="6 8" id="KW-0067">ATP-binding</keyword>
<feature type="binding site" evidence="8">
    <location>
        <position position="101"/>
    </location>
    <ligand>
        <name>ATP</name>
        <dbReference type="ChEBI" id="CHEBI:30616"/>
    </ligand>
</feature>
<dbReference type="InterPro" id="IPR003846">
    <property type="entry name" value="SelO"/>
</dbReference>
<evidence type="ECO:0000256" key="2">
    <source>
        <dbReference type="ARBA" id="ARBA00022679"/>
    </source>
</evidence>
<keyword evidence="2 8" id="KW-0808">Transferase</keyword>
<accession>A0ABV2PYP1</accession>
<protein>
    <recommendedName>
        <fullName evidence="8">Protein nucleotidyltransferase YdiU</fullName>
        <ecNumber evidence="8">2.7.7.-</ecNumber>
    </recommendedName>
    <alternativeName>
        <fullName evidence="8">Protein adenylyltransferase YdiU</fullName>
        <ecNumber evidence="8">2.7.7.108</ecNumber>
    </alternativeName>
    <alternativeName>
        <fullName evidence="8">Protein uridylyltransferase YdiU</fullName>
        <ecNumber evidence="8">2.7.7.-</ecNumber>
    </alternativeName>
</protein>
<evidence type="ECO:0000256" key="4">
    <source>
        <dbReference type="ARBA" id="ARBA00022723"/>
    </source>
</evidence>
<feature type="binding site" evidence="8">
    <location>
        <position position="103"/>
    </location>
    <ligand>
        <name>ATP</name>
        <dbReference type="ChEBI" id="CHEBI:30616"/>
    </ligand>
</feature>
<organism evidence="9 10">
    <name type="scientific">Rhodanobacter soli</name>
    <dbReference type="NCBI Taxonomy" id="590609"/>
    <lineage>
        <taxon>Bacteria</taxon>
        <taxon>Pseudomonadati</taxon>
        <taxon>Pseudomonadota</taxon>
        <taxon>Gammaproteobacteria</taxon>
        <taxon>Lysobacterales</taxon>
        <taxon>Rhodanobacteraceae</taxon>
        <taxon>Rhodanobacter</taxon>
    </lineage>
</organism>
<comment type="similarity">
    <text evidence="1 8">Belongs to the SELO family.</text>
</comment>
<comment type="catalytic activity">
    <reaction evidence="8">
        <text>L-tyrosyl-[protein] + ATP = O-(5'-adenylyl)-L-tyrosyl-[protein] + diphosphate</text>
        <dbReference type="Rhea" id="RHEA:54288"/>
        <dbReference type="Rhea" id="RHEA-COMP:10136"/>
        <dbReference type="Rhea" id="RHEA-COMP:13846"/>
        <dbReference type="ChEBI" id="CHEBI:30616"/>
        <dbReference type="ChEBI" id="CHEBI:33019"/>
        <dbReference type="ChEBI" id="CHEBI:46858"/>
        <dbReference type="ChEBI" id="CHEBI:83624"/>
        <dbReference type="EC" id="2.7.7.108"/>
    </reaction>
</comment>
<dbReference type="EC" id="2.7.7.108" evidence="8"/>
<feature type="binding site" evidence="8">
    <location>
        <position position="137"/>
    </location>
    <ligand>
        <name>ATP</name>
        <dbReference type="ChEBI" id="CHEBI:30616"/>
    </ligand>
</feature>
<sequence length="519" mass="57243">MFDLRFDNAFVRELPGDPEQGARLRQVDGALYSRVDPTPVAAPRLLAHSAEMAATLGFSATDVATPEFAQLFGGNALLDGMQPYAANYGGHQFGNWAGQLGDGRAISLGEVINAAGERWELQLKGAGLTPYSRGADGRAVLRSSVREFLCSEAMHHLGVPTTRALCLVGTGEAVVRDMFYDGHAAPEPGAIVCRVAPSFIRFGNFELPTSRGDIALLRRLVEFTIRRDFPELDGEGEALYAAWFTQVCERTATMMAHWMRVGFVHGVMNTDNMSILGLTIDYGPYGWVDNYDPDWTPNTTDAQRRRYRYGQQPNVAWWNLSCLAGALAPLFDGIGPLEAGLQHYAAVYATADRANIAAKLGLAECRDDDVALMQSLQSLMQQAEIDMTLWFRALAAVDVQAPTLAPFGEAFYDEAKRREAEPALGDWLARYVARLADDPLSPAQRREQMRLANPRYVLRNYLAQQAIDRAEQGDPSGIAELLEVMRHPYDDQPGREAFAQKRPDWARHKAGCSMLSCSS</sequence>
<evidence type="ECO:0000256" key="8">
    <source>
        <dbReference type="HAMAP-Rule" id="MF_00692"/>
    </source>
</evidence>
<reference evidence="9 10" key="1">
    <citation type="submission" date="2024-06" db="EMBL/GenBank/DDBJ databases">
        <title>Sorghum-associated microbial communities from plants grown in Nebraska, USA.</title>
        <authorList>
            <person name="Schachtman D."/>
        </authorList>
    </citation>
    <scope>NUCLEOTIDE SEQUENCE [LARGE SCALE GENOMIC DNA]</scope>
    <source>
        <strain evidence="9 10">1757</strain>
    </source>
</reference>
<evidence type="ECO:0000256" key="3">
    <source>
        <dbReference type="ARBA" id="ARBA00022695"/>
    </source>
</evidence>
<proteinExistence type="inferred from homology"/>
<feature type="active site" description="Proton acceptor" evidence="8">
    <location>
        <position position="271"/>
    </location>
</feature>
<dbReference type="EC" id="2.7.7.-" evidence="8"/>
<feature type="binding site" evidence="8">
    <location>
        <position position="281"/>
    </location>
    <ligand>
        <name>Mg(2+)</name>
        <dbReference type="ChEBI" id="CHEBI:18420"/>
    </ligand>
</feature>
<dbReference type="HAMAP" id="MF_00692">
    <property type="entry name" value="SelO"/>
    <property type="match status" value="1"/>
</dbReference>
<feature type="binding site" evidence="8">
    <location>
        <position position="281"/>
    </location>
    <ligand>
        <name>ATP</name>
        <dbReference type="ChEBI" id="CHEBI:30616"/>
    </ligand>
</feature>
<feature type="binding site" evidence="8">
    <location>
        <position position="194"/>
    </location>
    <ligand>
        <name>ATP</name>
        <dbReference type="ChEBI" id="CHEBI:30616"/>
    </ligand>
</feature>
<keyword evidence="10" id="KW-1185">Reference proteome</keyword>
<feature type="binding site" evidence="8">
    <location>
        <position position="124"/>
    </location>
    <ligand>
        <name>ATP</name>
        <dbReference type="ChEBI" id="CHEBI:30616"/>
    </ligand>
</feature>
<gene>
    <name evidence="8" type="primary">ydiU</name>
    <name evidence="8" type="synonym">selO</name>
    <name evidence="9" type="ORF">ABIE04_002518</name>
</gene>
<comment type="caution">
    <text evidence="9">The sequence shown here is derived from an EMBL/GenBank/DDBJ whole genome shotgun (WGS) entry which is preliminary data.</text>
</comment>
<feature type="binding site" evidence="8">
    <location>
        <position position="136"/>
    </location>
    <ligand>
        <name>ATP</name>
        <dbReference type="ChEBI" id="CHEBI:30616"/>
    </ligand>
</feature>
<comment type="catalytic activity">
    <reaction evidence="8">
        <text>L-histidyl-[protein] + UTP = N(tele)-(5'-uridylyl)-L-histidyl-[protein] + diphosphate</text>
        <dbReference type="Rhea" id="RHEA:83891"/>
        <dbReference type="Rhea" id="RHEA-COMP:9745"/>
        <dbReference type="Rhea" id="RHEA-COMP:20239"/>
        <dbReference type="ChEBI" id="CHEBI:29979"/>
        <dbReference type="ChEBI" id="CHEBI:33019"/>
        <dbReference type="ChEBI" id="CHEBI:46398"/>
        <dbReference type="ChEBI" id="CHEBI:233474"/>
    </reaction>
</comment>
<comment type="catalytic activity">
    <reaction evidence="8">
        <text>L-seryl-[protein] + ATP = 3-O-(5'-adenylyl)-L-seryl-[protein] + diphosphate</text>
        <dbReference type="Rhea" id="RHEA:58120"/>
        <dbReference type="Rhea" id="RHEA-COMP:9863"/>
        <dbReference type="Rhea" id="RHEA-COMP:15073"/>
        <dbReference type="ChEBI" id="CHEBI:29999"/>
        <dbReference type="ChEBI" id="CHEBI:30616"/>
        <dbReference type="ChEBI" id="CHEBI:33019"/>
        <dbReference type="ChEBI" id="CHEBI:142516"/>
        <dbReference type="EC" id="2.7.7.108"/>
    </reaction>
</comment>
<dbReference type="EMBL" id="JBEPSD010000002">
    <property type="protein sequence ID" value="MET4570157.1"/>
    <property type="molecule type" value="Genomic_DNA"/>
</dbReference>
<name>A0ABV2PYP1_9GAMM</name>
<comment type="function">
    <text evidence="8">Nucleotidyltransferase involved in the post-translational modification of proteins. It can catalyze the addition of adenosine monophosphate (AMP) or uridine monophosphate (UMP) to a protein, resulting in modifications known as AMPylation and UMPylation.</text>
</comment>
<evidence type="ECO:0000313" key="9">
    <source>
        <dbReference type="EMBL" id="MET4570157.1"/>
    </source>
</evidence>
<feature type="binding site" evidence="8">
    <location>
        <position position="272"/>
    </location>
    <ligand>
        <name>Mg(2+)</name>
        <dbReference type="ChEBI" id="CHEBI:18420"/>
    </ligand>
</feature>
<dbReference type="Pfam" id="PF02696">
    <property type="entry name" value="SelO"/>
    <property type="match status" value="1"/>
</dbReference>
<dbReference type="PANTHER" id="PTHR32057:SF14">
    <property type="entry name" value="PROTEIN ADENYLYLTRANSFERASE SELO, MITOCHONDRIAL"/>
    <property type="match status" value="1"/>
</dbReference>
<comment type="catalytic activity">
    <reaction evidence="8">
        <text>L-threonyl-[protein] + ATP = 3-O-(5'-adenylyl)-L-threonyl-[protein] + diphosphate</text>
        <dbReference type="Rhea" id="RHEA:54292"/>
        <dbReference type="Rhea" id="RHEA-COMP:11060"/>
        <dbReference type="Rhea" id="RHEA-COMP:13847"/>
        <dbReference type="ChEBI" id="CHEBI:30013"/>
        <dbReference type="ChEBI" id="CHEBI:30616"/>
        <dbReference type="ChEBI" id="CHEBI:33019"/>
        <dbReference type="ChEBI" id="CHEBI:138113"/>
        <dbReference type="EC" id="2.7.7.108"/>
    </reaction>
</comment>
<dbReference type="RefSeq" id="WP_354550640.1">
    <property type="nucleotide sequence ID" value="NZ_JBEPSD010000002.1"/>
</dbReference>
<comment type="catalytic activity">
    <reaction evidence="8">
        <text>L-tyrosyl-[protein] + UTP = O-(5'-uridylyl)-L-tyrosyl-[protein] + diphosphate</text>
        <dbReference type="Rhea" id="RHEA:83887"/>
        <dbReference type="Rhea" id="RHEA-COMP:10136"/>
        <dbReference type="Rhea" id="RHEA-COMP:20238"/>
        <dbReference type="ChEBI" id="CHEBI:33019"/>
        <dbReference type="ChEBI" id="CHEBI:46398"/>
        <dbReference type="ChEBI" id="CHEBI:46858"/>
        <dbReference type="ChEBI" id="CHEBI:90602"/>
    </reaction>
</comment>
<dbReference type="GO" id="GO:0016779">
    <property type="term" value="F:nucleotidyltransferase activity"/>
    <property type="evidence" value="ECO:0007669"/>
    <property type="project" value="UniProtKB-KW"/>
</dbReference>